<evidence type="ECO:0000256" key="2">
    <source>
        <dbReference type="ARBA" id="ARBA00006706"/>
    </source>
</evidence>
<comment type="cofactor">
    <cofactor evidence="1">
        <name>Mg(2+)</name>
        <dbReference type="ChEBI" id="CHEBI:18420"/>
    </cofactor>
</comment>
<evidence type="ECO:0000256" key="1">
    <source>
        <dbReference type="ARBA" id="ARBA00001946"/>
    </source>
</evidence>
<dbReference type="SUPFAM" id="SSF48576">
    <property type="entry name" value="Terpenoid synthases"/>
    <property type="match status" value="1"/>
</dbReference>
<evidence type="ECO:0000256" key="3">
    <source>
        <dbReference type="ARBA" id="ARBA00022679"/>
    </source>
</evidence>
<dbReference type="InterPro" id="IPR033749">
    <property type="entry name" value="Polyprenyl_synt_CS"/>
</dbReference>
<keyword evidence="4" id="KW-0479">Metal-binding</keyword>
<evidence type="ECO:0000256" key="6">
    <source>
        <dbReference type="RuleBase" id="RU004466"/>
    </source>
</evidence>
<evidence type="ECO:0000256" key="5">
    <source>
        <dbReference type="ARBA" id="ARBA00022842"/>
    </source>
</evidence>
<dbReference type="Gene3D" id="1.10.600.10">
    <property type="entry name" value="Farnesyl Diphosphate Synthase"/>
    <property type="match status" value="1"/>
</dbReference>
<evidence type="ECO:0000256" key="4">
    <source>
        <dbReference type="ARBA" id="ARBA00022723"/>
    </source>
</evidence>
<dbReference type="SFLD" id="SFLDS00005">
    <property type="entry name" value="Isoprenoid_Synthase_Type_I"/>
    <property type="match status" value="1"/>
</dbReference>
<keyword evidence="8" id="KW-1185">Reference proteome</keyword>
<proteinExistence type="inferred from homology"/>
<protein>
    <submittedName>
        <fullName evidence="7">Polyprenyl synthetase family protein</fullName>
    </submittedName>
</protein>
<evidence type="ECO:0000313" key="8">
    <source>
        <dbReference type="Proteomes" id="UP001652442"/>
    </source>
</evidence>
<keyword evidence="3 6" id="KW-0808">Transferase</keyword>
<dbReference type="InterPro" id="IPR000092">
    <property type="entry name" value="Polyprenyl_synt"/>
</dbReference>
<comment type="caution">
    <text evidence="7">The sequence shown here is derived from an EMBL/GenBank/DDBJ whole genome shotgun (WGS) entry which is preliminary data.</text>
</comment>
<comment type="similarity">
    <text evidence="2 6">Belongs to the FPP/GGPP synthase family.</text>
</comment>
<keyword evidence="5" id="KW-0460">Magnesium</keyword>
<dbReference type="PANTHER" id="PTHR12001">
    <property type="entry name" value="GERANYLGERANYL PYROPHOSPHATE SYNTHASE"/>
    <property type="match status" value="1"/>
</dbReference>
<accession>A0ABT2TJT4</accession>
<dbReference type="Pfam" id="PF00348">
    <property type="entry name" value="polyprenyl_synt"/>
    <property type="match status" value="1"/>
</dbReference>
<dbReference type="RefSeq" id="WP_158425170.1">
    <property type="nucleotide sequence ID" value="NZ_JAOQJQ010000003.1"/>
</dbReference>
<evidence type="ECO:0000313" key="7">
    <source>
        <dbReference type="EMBL" id="MCU6762468.1"/>
    </source>
</evidence>
<reference evidence="7 8" key="1">
    <citation type="journal article" date="2021" name="ISME Commun">
        <title>Automated analysis of genomic sequences facilitates high-throughput and comprehensive description of bacteria.</title>
        <authorList>
            <person name="Hitch T.C.A."/>
        </authorList>
    </citation>
    <scope>NUCLEOTIDE SEQUENCE [LARGE SCALE GENOMIC DNA]</scope>
    <source>
        <strain evidence="7 8">Sanger_109</strain>
    </source>
</reference>
<dbReference type="EMBL" id="JAOQJQ010000003">
    <property type="protein sequence ID" value="MCU6762468.1"/>
    <property type="molecule type" value="Genomic_DNA"/>
</dbReference>
<dbReference type="CDD" id="cd00685">
    <property type="entry name" value="Trans_IPPS_HT"/>
    <property type="match status" value="1"/>
</dbReference>
<dbReference type="Proteomes" id="UP001652442">
    <property type="component" value="Unassembled WGS sequence"/>
</dbReference>
<dbReference type="PANTHER" id="PTHR12001:SF69">
    <property type="entry name" value="ALL TRANS-POLYPRENYL-DIPHOSPHATE SYNTHASE PDSS1"/>
    <property type="match status" value="1"/>
</dbReference>
<name>A0ABT2TJT4_9FIRM</name>
<organism evidence="7 8">
    <name type="scientific">Brotonthovivens ammoniilytica</name>
    <dbReference type="NCBI Taxonomy" id="2981725"/>
    <lineage>
        <taxon>Bacteria</taxon>
        <taxon>Bacillati</taxon>
        <taxon>Bacillota</taxon>
        <taxon>Clostridia</taxon>
        <taxon>Lachnospirales</taxon>
        <taxon>Lachnospiraceae</taxon>
        <taxon>Brotonthovivens</taxon>
    </lineage>
</organism>
<gene>
    <name evidence="7" type="ORF">OCV88_08990</name>
</gene>
<dbReference type="InterPro" id="IPR008949">
    <property type="entry name" value="Isoprenoid_synthase_dom_sf"/>
</dbReference>
<dbReference type="PROSITE" id="PS00723">
    <property type="entry name" value="POLYPRENYL_SYNTHASE_1"/>
    <property type="match status" value="1"/>
</dbReference>
<sequence length="334" mass="37922">MTGLKKKAQEQIQQNTKVLYRRLKESLGEMEAQLKTLCRSDQLEMSKDLERVVMAGGKRLRPSLAWICHRIGDGKKMEILPLMCMLELMHTASLIHDDVVDDAPLRRGVETIHQTSGRHAAVQSGDFLLARAMEYLHLYRGTGINEALADISLQMCLGEFQQMEHLFHIKAQTQEIYFEQIRRKTAYLLATSCYTGAIAGGLNDAQTEALKCFGEQIGIAFQLKDDVLDFTGTDDFGKRRGQDLRRGIYTLPVLYAFENRPDESMQQLAAKQNKTEDDMEILLQYVSMSQGIEYTEFQIHACSRKALKALEKIPDSDEKEALKELAQALGKRKL</sequence>
<dbReference type="PROSITE" id="PS00444">
    <property type="entry name" value="POLYPRENYL_SYNTHASE_2"/>
    <property type="match status" value="1"/>
</dbReference>